<dbReference type="Pfam" id="PF07583">
    <property type="entry name" value="PSCyt2"/>
    <property type="match status" value="1"/>
</dbReference>
<evidence type="ECO:0000259" key="2">
    <source>
        <dbReference type="Pfam" id="PF07583"/>
    </source>
</evidence>
<dbReference type="EMBL" id="CP042425">
    <property type="protein sequence ID" value="QEL17388.1"/>
    <property type="molecule type" value="Genomic_DNA"/>
</dbReference>
<gene>
    <name evidence="3" type="ORF">PX52LOC_04375</name>
</gene>
<evidence type="ECO:0000313" key="4">
    <source>
        <dbReference type="Proteomes" id="UP000324974"/>
    </source>
</evidence>
<feature type="region of interest" description="Disordered" evidence="1">
    <location>
        <begin position="129"/>
        <end position="169"/>
    </location>
</feature>
<dbReference type="InterPro" id="IPR011444">
    <property type="entry name" value="DUF1549"/>
</dbReference>
<protein>
    <recommendedName>
        <fullName evidence="2">DUF1549 domain-containing protein</fullName>
    </recommendedName>
</protein>
<evidence type="ECO:0000256" key="1">
    <source>
        <dbReference type="SAM" id="MobiDB-lite"/>
    </source>
</evidence>
<feature type="compositionally biased region" description="Low complexity" evidence="1">
    <location>
        <begin position="159"/>
        <end position="169"/>
    </location>
</feature>
<dbReference type="RefSeq" id="WP_246173431.1">
    <property type="nucleotide sequence ID" value="NZ_CP042425.1"/>
</dbReference>
<dbReference type="Proteomes" id="UP000324974">
    <property type="component" value="Chromosome"/>
</dbReference>
<accession>A0A5C1AKJ1</accession>
<dbReference type="PANTHER" id="PTHR35889:SF3">
    <property type="entry name" value="F-BOX DOMAIN-CONTAINING PROTEIN"/>
    <property type="match status" value="1"/>
</dbReference>
<name>A0A5C1AKJ1_9BACT</name>
<proteinExistence type="predicted"/>
<dbReference type="KEGG" id="lrs:PX52LOC_04375"/>
<reference evidence="4" key="1">
    <citation type="submission" date="2019-08" db="EMBL/GenBank/DDBJ databases">
        <title>Limnoglobus roseus gen. nov., sp. nov., a novel freshwater planctomycete with a giant genome from the family Gemmataceae.</title>
        <authorList>
            <person name="Kulichevskaya I.S."/>
            <person name="Naumoff D.G."/>
            <person name="Miroshnikov K."/>
            <person name="Ivanova A."/>
            <person name="Philippov D.A."/>
            <person name="Hakobyan A."/>
            <person name="Rijpstra I.C."/>
            <person name="Sinninghe Damste J.S."/>
            <person name="Liesack W."/>
            <person name="Dedysh S.N."/>
        </authorList>
    </citation>
    <scope>NUCLEOTIDE SEQUENCE [LARGE SCALE GENOMIC DNA]</scope>
    <source>
        <strain evidence="4">PX52</strain>
    </source>
</reference>
<dbReference type="AlphaFoldDB" id="A0A5C1AKJ1"/>
<dbReference type="PANTHER" id="PTHR35889">
    <property type="entry name" value="CYCLOINULO-OLIGOSACCHARIDE FRUCTANOTRANSFERASE-RELATED"/>
    <property type="match status" value="1"/>
</dbReference>
<sequence>MDTPEYAYYFANKWADVLRVKRKGQTGRATGTFAFHGWIRDAMAADLPYDQFVREIVCANGDELKSPPTVWYKEVSTPENFVDDLSQVFLGQRMACAQCDHHPYEKWSQDDYWGLAAFYGRLGKKPINTPGRVNDGQQNRNQLVYVKSTGSATNKRSGRSGSERASASG</sequence>
<evidence type="ECO:0000313" key="3">
    <source>
        <dbReference type="EMBL" id="QEL17388.1"/>
    </source>
</evidence>
<feature type="domain" description="DUF1549" evidence="2">
    <location>
        <begin position="2"/>
        <end position="121"/>
    </location>
</feature>
<feature type="compositionally biased region" description="Polar residues" evidence="1">
    <location>
        <begin position="135"/>
        <end position="155"/>
    </location>
</feature>
<keyword evidence="4" id="KW-1185">Reference proteome</keyword>
<organism evidence="3 4">
    <name type="scientific">Limnoglobus roseus</name>
    <dbReference type="NCBI Taxonomy" id="2598579"/>
    <lineage>
        <taxon>Bacteria</taxon>
        <taxon>Pseudomonadati</taxon>
        <taxon>Planctomycetota</taxon>
        <taxon>Planctomycetia</taxon>
        <taxon>Gemmatales</taxon>
        <taxon>Gemmataceae</taxon>
        <taxon>Limnoglobus</taxon>
    </lineage>
</organism>